<accession>A0A0A9QRG8</accession>
<organism evidence="1">
    <name type="scientific">Arundo donax</name>
    <name type="common">Giant reed</name>
    <name type="synonym">Donax arundinaceus</name>
    <dbReference type="NCBI Taxonomy" id="35708"/>
    <lineage>
        <taxon>Eukaryota</taxon>
        <taxon>Viridiplantae</taxon>
        <taxon>Streptophyta</taxon>
        <taxon>Embryophyta</taxon>
        <taxon>Tracheophyta</taxon>
        <taxon>Spermatophyta</taxon>
        <taxon>Magnoliopsida</taxon>
        <taxon>Liliopsida</taxon>
        <taxon>Poales</taxon>
        <taxon>Poaceae</taxon>
        <taxon>PACMAD clade</taxon>
        <taxon>Arundinoideae</taxon>
        <taxon>Arundineae</taxon>
        <taxon>Arundo</taxon>
    </lineage>
</organism>
<evidence type="ECO:0000313" key="1">
    <source>
        <dbReference type="EMBL" id="JAD27427.1"/>
    </source>
</evidence>
<proteinExistence type="predicted"/>
<name>A0A0A9QRG8_ARUDO</name>
<reference evidence="1" key="2">
    <citation type="journal article" date="2015" name="Data Brief">
        <title>Shoot transcriptome of the giant reed, Arundo donax.</title>
        <authorList>
            <person name="Barrero R.A."/>
            <person name="Guerrero F.D."/>
            <person name="Moolhuijzen P."/>
            <person name="Goolsby J.A."/>
            <person name="Tidwell J."/>
            <person name="Bellgard S.E."/>
            <person name="Bellgard M.I."/>
        </authorList>
    </citation>
    <scope>NUCLEOTIDE SEQUENCE</scope>
    <source>
        <tissue evidence="1">Shoot tissue taken approximately 20 cm above the soil surface</tissue>
    </source>
</reference>
<reference evidence="1" key="1">
    <citation type="submission" date="2014-09" db="EMBL/GenBank/DDBJ databases">
        <authorList>
            <person name="Magalhaes I.L.F."/>
            <person name="Oliveira U."/>
            <person name="Santos F.R."/>
            <person name="Vidigal T.H.D.A."/>
            <person name="Brescovit A.D."/>
            <person name="Santos A.J."/>
        </authorList>
    </citation>
    <scope>NUCLEOTIDE SEQUENCE</scope>
    <source>
        <tissue evidence="1">Shoot tissue taken approximately 20 cm above the soil surface</tissue>
    </source>
</reference>
<dbReference type="AlphaFoldDB" id="A0A0A9QRG8"/>
<dbReference type="EMBL" id="GBRH01270468">
    <property type="protein sequence ID" value="JAD27427.1"/>
    <property type="molecule type" value="Transcribed_RNA"/>
</dbReference>
<sequence length="54" mass="6177">MCYHNSFIPQQHPRISAAVSTSHLTSLLIHRHNLSICLCKGLCRKVMSISWMLL</sequence>
<protein>
    <submittedName>
        <fullName evidence="1">Uncharacterized protein</fullName>
    </submittedName>
</protein>